<reference evidence="5 6" key="1">
    <citation type="submission" date="2019-08" db="EMBL/GenBank/DDBJ databases">
        <title>In-depth cultivation of the pig gut microbiome towards novel bacterial diversity and tailored functional studies.</title>
        <authorList>
            <person name="Wylensek D."/>
            <person name="Hitch T.C.A."/>
            <person name="Clavel T."/>
        </authorList>
    </citation>
    <scope>NUCLEOTIDE SEQUENCE [LARGE SCALE GENOMIC DNA]</scope>
    <source>
        <strain evidence="5 6">BBE-744-WT-12</strain>
    </source>
</reference>
<dbReference type="InterPro" id="IPR036390">
    <property type="entry name" value="WH_DNA-bd_sf"/>
</dbReference>
<dbReference type="AlphaFoldDB" id="A0A844FZ12"/>
<dbReference type="Gene3D" id="1.10.10.10">
    <property type="entry name" value="Winged helix-like DNA-binding domain superfamily/Winged helix DNA-binding domain"/>
    <property type="match status" value="1"/>
</dbReference>
<evidence type="ECO:0000313" key="6">
    <source>
        <dbReference type="Proteomes" id="UP000435649"/>
    </source>
</evidence>
<sequence>MTLLEQFEAYLVEAGFRPGDRLPGELELAQRFGVSRGTIREIIVHLTLQGVLARAPRRGTVLAEPEVGAVGRDLAFQLRWLGCGREELKAARLMLETAMIPELIRCITPAQADRLSALIDEMAQAEGDPEQADRLDLAFHLALLEVTGSRILQVFSQVLTLLFDREHRRPYFSAEAVRKSVDSHRRMLRAVLERDESLLQKLIEEHIRPL</sequence>
<feature type="domain" description="HTH gntR-type" evidence="4">
    <location>
        <begin position="1"/>
        <end position="65"/>
    </location>
</feature>
<evidence type="ECO:0000256" key="3">
    <source>
        <dbReference type="ARBA" id="ARBA00023163"/>
    </source>
</evidence>
<dbReference type="SUPFAM" id="SSF46785">
    <property type="entry name" value="Winged helix' DNA-binding domain"/>
    <property type="match status" value="1"/>
</dbReference>
<dbReference type="InterPro" id="IPR000524">
    <property type="entry name" value="Tscrpt_reg_HTH_GntR"/>
</dbReference>
<dbReference type="PANTHER" id="PTHR43537:SF5">
    <property type="entry name" value="UXU OPERON TRANSCRIPTIONAL REGULATOR"/>
    <property type="match status" value="1"/>
</dbReference>
<dbReference type="SMART" id="SM00895">
    <property type="entry name" value="FCD"/>
    <property type="match status" value="1"/>
</dbReference>
<organism evidence="5 6">
    <name type="scientific">Victivallis lenta</name>
    <dbReference type="NCBI Taxonomy" id="2606640"/>
    <lineage>
        <taxon>Bacteria</taxon>
        <taxon>Pseudomonadati</taxon>
        <taxon>Lentisphaerota</taxon>
        <taxon>Lentisphaeria</taxon>
        <taxon>Victivallales</taxon>
        <taxon>Victivallaceae</taxon>
        <taxon>Victivallis</taxon>
    </lineage>
</organism>
<evidence type="ECO:0000313" key="5">
    <source>
        <dbReference type="EMBL" id="MST96143.1"/>
    </source>
</evidence>
<dbReference type="InterPro" id="IPR008920">
    <property type="entry name" value="TF_FadR/GntR_C"/>
</dbReference>
<dbReference type="Pfam" id="PF00392">
    <property type="entry name" value="GntR"/>
    <property type="match status" value="1"/>
</dbReference>
<keyword evidence="6" id="KW-1185">Reference proteome</keyword>
<dbReference type="SUPFAM" id="SSF48008">
    <property type="entry name" value="GntR ligand-binding domain-like"/>
    <property type="match status" value="1"/>
</dbReference>
<comment type="caution">
    <text evidence="5">The sequence shown here is derived from an EMBL/GenBank/DDBJ whole genome shotgun (WGS) entry which is preliminary data.</text>
</comment>
<dbReference type="GO" id="GO:0003700">
    <property type="term" value="F:DNA-binding transcription factor activity"/>
    <property type="evidence" value="ECO:0007669"/>
    <property type="project" value="InterPro"/>
</dbReference>
<dbReference type="InterPro" id="IPR036388">
    <property type="entry name" value="WH-like_DNA-bd_sf"/>
</dbReference>
<name>A0A844FZ12_9BACT</name>
<dbReference type="EMBL" id="VUNS01000002">
    <property type="protein sequence ID" value="MST96143.1"/>
    <property type="molecule type" value="Genomic_DNA"/>
</dbReference>
<keyword evidence="1" id="KW-0805">Transcription regulation</keyword>
<keyword evidence="2" id="KW-0238">DNA-binding</keyword>
<dbReference type="Proteomes" id="UP000435649">
    <property type="component" value="Unassembled WGS sequence"/>
</dbReference>
<protein>
    <submittedName>
        <fullName evidence="5">FadR family transcriptional regulator</fullName>
    </submittedName>
</protein>
<dbReference type="RefSeq" id="WP_154417028.1">
    <property type="nucleotide sequence ID" value="NZ_VUNS01000002.1"/>
</dbReference>
<dbReference type="Pfam" id="PF07729">
    <property type="entry name" value="FCD"/>
    <property type="match status" value="1"/>
</dbReference>
<dbReference type="GO" id="GO:0003677">
    <property type="term" value="F:DNA binding"/>
    <property type="evidence" value="ECO:0007669"/>
    <property type="project" value="UniProtKB-KW"/>
</dbReference>
<dbReference type="PRINTS" id="PR00035">
    <property type="entry name" value="HTHGNTR"/>
</dbReference>
<proteinExistence type="predicted"/>
<dbReference type="Gene3D" id="1.20.120.530">
    <property type="entry name" value="GntR ligand-binding domain-like"/>
    <property type="match status" value="1"/>
</dbReference>
<keyword evidence="3" id="KW-0804">Transcription</keyword>
<dbReference type="CDD" id="cd07377">
    <property type="entry name" value="WHTH_GntR"/>
    <property type="match status" value="1"/>
</dbReference>
<evidence type="ECO:0000256" key="2">
    <source>
        <dbReference type="ARBA" id="ARBA00023125"/>
    </source>
</evidence>
<accession>A0A844FZ12</accession>
<evidence type="ECO:0000259" key="4">
    <source>
        <dbReference type="PROSITE" id="PS50949"/>
    </source>
</evidence>
<evidence type="ECO:0000256" key="1">
    <source>
        <dbReference type="ARBA" id="ARBA00023015"/>
    </source>
</evidence>
<dbReference type="SMART" id="SM00345">
    <property type="entry name" value="HTH_GNTR"/>
    <property type="match status" value="1"/>
</dbReference>
<dbReference type="PROSITE" id="PS50949">
    <property type="entry name" value="HTH_GNTR"/>
    <property type="match status" value="1"/>
</dbReference>
<dbReference type="InterPro" id="IPR011711">
    <property type="entry name" value="GntR_C"/>
</dbReference>
<dbReference type="PANTHER" id="PTHR43537">
    <property type="entry name" value="TRANSCRIPTIONAL REGULATOR, GNTR FAMILY"/>
    <property type="match status" value="1"/>
</dbReference>
<gene>
    <name evidence="5" type="ORF">FYJ85_03670</name>
</gene>